<comment type="caution">
    <text evidence="1">The sequence shown here is derived from an EMBL/GenBank/DDBJ whole genome shotgun (WGS) entry which is preliminary data.</text>
</comment>
<gene>
    <name evidence="1" type="ORF">DERYTH_LOCUS13291</name>
</gene>
<protein>
    <submittedName>
        <fullName evidence="1">5512_t:CDS:1</fullName>
    </submittedName>
</protein>
<feature type="non-terminal residue" evidence="1">
    <location>
        <position position="1"/>
    </location>
</feature>
<name>A0A9N9HUE1_9GLOM</name>
<evidence type="ECO:0000313" key="1">
    <source>
        <dbReference type="EMBL" id="CAG8706069.1"/>
    </source>
</evidence>
<dbReference type="Proteomes" id="UP000789405">
    <property type="component" value="Unassembled WGS sequence"/>
</dbReference>
<dbReference type="EMBL" id="CAJVPY010009211">
    <property type="protein sequence ID" value="CAG8706069.1"/>
    <property type="molecule type" value="Genomic_DNA"/>
</dbReference>
<accession>A0A9N9HUE1</accession>
<organism evidence="1 2">
    <name type="scientific">Dentiscutata erythropus</name>
    <dbReference type="NCBI Taxonomy" id="1348616"/>
    <lineage>
        <taxon>Eukaryota</taxon>
        <taxon>Fungi</taxon>
        <taxon>Fungi incertae sedis</taxon>
        <taxon>Mucoromycota</taxon>
        <taxon>Glomeromycotina</taxon>
        <taxon>Glomeromycetes</taxon>
        <taxon>Diversisporales</taxon>
        <taxon>Gigasporaceae</taxon>
        <taxon>Dentiscutata</taxon>
    </lineage>
</organism>
<keyword evidence="2" id="KW-1185">Reference proteome</keyword>
<evidence type="ECO:0000313" key="2">
    <source>
        <dbReference type="Proteomes" id="UP000789405"/>
    </source>
</evidence>
<reference evidence="1" key="1">
    <citation type="submission" date="2021-06" db="EMBL/GenBank/DDBJ databases">
        <authorList>
            <person name="Kallberg Y."/>
            <person name="Tangrot J."/>
            <person name="Rosling A."/>
        </authorList>
    </citation>
    <scope>NUCLEOTIDE SEQUENCE</scope>
    <source>
        <strain evidence="1">MA453B</strain>
    </source>
</reference>
<sequence>EKKKIQDTSNDDKTTLLMKCDNNIQALPERRTLVKKIQDTSNIEKVLHKYQ</sequence>
<dbReference type="AlphaFoldDB" id="A0A9N9HUE1"/>
<proteinExistence type="predicted"/>